<evidence type="ECO:0000256" key="8">
    <source>
        <dbReference type="SAM" id="MobiDB-lite"/>
    </source>
</evidence>
<keyword evidence="5" id="KW-0804">Transcription</keyword>
<evidence type="ECO:0000256" key="4">
    <source>
        <dbReference type="ARBA" id="ARBA00023125"/>
    </source>
</evidence>
<evidence type="ECO:0000256" key="7">
    <source>
        <dbReference type="RuleBase" id="RU004020"/>
    </source>
</evidence>
<dbReference type="GO" id="GO:0043565">
    <property type="term" value="F:sequence-specific DNA binding"/>
    <property type="evidence" value="ECO:0007669"/>
    <property type="project" value="InterPro"/>
</dbReference>
<feature type="domain" description="HSF-type DNA-binding" evidence="9">
    <location>
        <begin position="68"/>
        <end position="92"/>
    </location>
</feature>
<keyword evidence="4" id="KW-0238">DNA-binding</keyword>
<dbReference type="SUPFAM" id="SSF46785">
    <property type="entry name" value="Winged helix' DNA-binding domain"/>
    <property type="match status" value="1"/>
</dbReference>
<evidence type="ECO:0000259" key="9">
    <source>
        <dbReference type="PROSITE" id="PS00434"/>
    </source>
</evidence>
<comment type="caution">
    <text evidence="10">The sequence shown here is derived from an EMBL/GenBank/DDBJ whole genome shotgun (WGS) entry which is preliminary data.</text>
</comment>
<sequence>MPKGVAPLKNSLAANTAEYLARNSSIPAFLIKLYKMVDDPETNALICWSEKGDSFYVNKQEEFSKAVLPHFFKHNNFASFVRQLNMYGFHKIPHVQQGVLKPDPTADKLEFKHNNFQRDRADLLCFVLRKRSKPEDEKNSGVLDMQRVFQELTAIRNHQMTISADMQTLQQNSQLLWEEAAAARARHDRHQVVIGNILRFLASIYSGNLSTSKELSRKRPLLIEPSGQNANPSHSLFPSASSPSNLTNPNFHQSTLFSTKDTPPKAPAEAAPLDVVDDTSATPHLSFLPIHQADLSLDSLKNVPLTTLSGATGTLVPDTSLLSQSVDTLSIPPTSLPLPTNPVAGSNSDILSTSPLPTNLAVAGSPLTTDASSLDALSAPLLHSTLAESLQPLFSSGPDPATAQEPLTTSKPDPVSTLPEVDPDYLKYWLNLKPTTTSSNTEGPISQSKTAADLANSMNQLSPHLDALSSSLGFDVAGSNLDPLPFNVDDILGSDQALQKYLNLDPELTASLLSTDHGATLEPHSNVLPPEAQPGTVENGQVDQGNTDTLANSDSQTSPSKRLKTTTSSPISTS</sequence>
<protein>
    <submittedName>
        <fullName evidence="10">Heat shock transcription factor</fullName>
    </submittedName>
</protein>
<evidence type="ECO:0000256" key="1">
    <source>
        <dbReference type="ARBA" id="ARBA00004123"/>
    </source>
</evidence>
<dbReference type="Proteomes" id="UP001150925">
    <property type="component" value="Unassembled WGS sequence"/>
</dbReference>
<keyword evidence="11" id="KW-1185">Reference proteome</keyword>
<dbReference type="SMART" id="SM00415">
    <property type="entry name" value="HSF"/>
    <property type="match status" value="1"/>
</dbReference>
<dbReference type="InterPro" id="IPR000232">
    <property type="entry name" value="HSF_DNA-bd"/>
</dbReference>
<dbReference type="InterPro" id="IPR036390">
    <property type="entry name" value="WH_DNA-bd_sf"/>
</dbReference>
<evidence type="ECO:0000256" key="6">
    <source>
        <dbReference type="ARBA" id="ARBA00023242"/>
    </source>
</evidence>
<keyword evidence="3" id="KW-0805">Transcription regulation</keyword>
<gene>
    <name evidence="10" type="primary">CTA8_1</name>
    <name evidence="10" type="ORF">IWQ62_000545</name>
</gene>
<dbReference type="InterPro" id="IPR036388">
    <property type="entry name" value="WH-like_DNA-bd_sf"/>
</dbReference>
<dbReference type="OrthoDB" id="60033at2759"/>
<accession>A0A9W8AZY7</accession>
<dbReference type="Pfam" id="PF00447">
    <property type="entry name" value="HSF_DNA-bind"/>
    <property type="match status" value="1"/>
</dbReference>
<evidence type="ECO:0000256" key="5">
    <source>
        <dbReference type="ARBA" id="ARBA00023163"/>
    </source>
</evidence>
<dbReference type="PROSITE" id="PS00434">
    <property type="entry name" value="HSF_DOMAIN"/>
    <property type="match status" value="1"/>
</dbReference>
<keyword evidence="6" id="KW-0539">Nucleus</keyword>
<proteinExistence type="inferred from homology"/>
<dbReference type="FunFam" id="1.10.10.10:FF:000027">
    <property type="entry name" value="Heat shock transcription factor 1"/>
    <property type="match status" value="1"/>
</dbReference>
<dbReference type="GO" id="GO:0005634">
    <property type="term" value="C:nucleus"/>
    <property type="evidence" value="ECO:0007669"/>
    <property type="project" value="UniProtKB-SubCell"/>
</dbReference>
<organism evidence="10 11">
    <name type="scientific">Dispira parvispora</name>
    <dbReference type="NCBI Taxonomy" id="1520584"/>
    <lineage>
        <taxon>Eukaryota</taxon>
        <taxon>Fungi</taxon>
        <taxon>Fungi incertae sedis</taxon>
        <taxon>Zoopagomycota</taxon>
        <taxon>Kickxellomycotina</taxon>
        <taxon>Dimargaritomycetes</taxon>
        <taxon>Dimargaritales</taxon>
        <taxon>Dimargaritaceae</taxon>
        <taxon>Dispira</taxon>
    </lineage>
</organism>
<evidence type="ECO:0000313" key="10">
    <source>
        <dbReference type="EMBL" id="KAJ1969563.1"/>
    </source>
</evidence>
<feature type="compositionally biased region" description="Low complexity" evidence="8">
    <location>
        <begin position="232"/>
        <end position="244"/>
    </location>
</feature>
<evidence type="ECO:0000256" key="2">
    <source>
        <dbReference type="ARBA" id="ARBA00006403"/>
    </source>
</evidence>
<feature type="compositionally biased region" description="Polar residues" evidence="8">
    <location>
        <begin position="536"/>
        <end position="574"/>
    </location>
</feature>
<dbReference type="Gene3D" id="1.10.10.10">
    <property type="entry name" value="Winged helix-like DNA-binding domain superfamily/Winged helix DNA-binding domain"/>
    <property type="match status" value="1"/>
</dbReference>
<dbReference type="EMBL" id="JANBPY010000045">
    <property type="protein sequence ID" value="KAJ1969563.1"/>
    <property type="molecule type" value="Genomic_DNA"/>
</dbReference>
<keyword evidence="10" id="KW-0346">Stress response</keyword>
<evidence type="ECO:0000256" key="3">
    <source>
        <dbReference type="ARBA" id="ARBA00023015"/>
    </source>
</evidence>
<comment type="subcellular location">
    <subcellularLocation>
        <location evidence="1">Nucleus</location>
    </subcellularLocation>
</comment>
<dbReference type="PANTHER" id="PTHR10015">
    <property type="entry name" value="HEAT SHOCK TRANSCRIPTION FACTOR"/>
    <property type="match status" value="1"/>
</dbReference>
<feature type="region of interest" description="Disordered" evidence="8">
    <location>
        <begin position="223"/>
        <end position="270"/>
    </location>
</feature>
<feature type="compositionally biased region" description="Polar residues" evidence="8">
    <location>
        <begin position="245"/>
        <end position="261"/>
    </location>
</feature>
<dbReference type="PRINTS" id="PR00056">
    <property type="entry name" value="HSFDOMAIN"/>
</dbReference>
<name>A0A9W8AZY7_9FUNG</name>
<feature type="region of interest" description="Disordered" evidence="8">
    <location>
        <begin position="391"/>
        <end position="419"/>
    </location>
</feature>
<dbReference type="GO" id="GO:0003700">
    <property type="term" value="F:DNA-binding transcription factor activity"/>
    <property type="evidence" value="ECO:0007669"/>
    <property type="project" value="InterPro"/>
</dbReference>
<reference evidence="10" key="1">
    <citation type="submission" date="2022-07" db="EMBL/GenBank/DDBJ databases">
        <title>Phylogenomic reconstructions and comparative analyses of Kickxellomycotina fungi.</title>
        <authorList>
            <person name="Reynolds N.K."/>
            <person name="Stajich J.E."/>
            <person name="Barry K."/>
            <person name="Grigoriev I.V."/>
            <person name="Crous P."/>
            <person name="Smith M.E."/>
        </authorList>
    </citation>
    <scope>NUCLEOTIDE SEQUENCE</scope>
    <source>
        <strain evidence="10">RSA 1196</strain>
    </source>
</reference>
<dbReference type="PANTHER" id="PTHR10015:SF427">
    <property type="entry name" value="HEAT SHOCK FACTOR PROTEIN"/>
    <property type="match status" value="1"/>
</dbReference>
<dbReference type="AlphaFoldDB" id="A0A9W8AZY7"/>
<evidence type="ECO:0000313" key="11">
    <source>
        <dbReference type="Proteomes" id="UP001150925"/>
    </source>
</evidence>
<comment type="similarity">
    <text evidence="2 7">Belongs to the HSF family.</text>
</comment>
<feature type="region of interest" description="Disordered" evidence="8">
    <location>
        <begin position="519"/>
        <end position="574"/>
    </location>
</feature>